<dbReference type="InterPro" id="IPR002082">
    <property type="entry name" value="Asp_carbamoyltransf"/>
</dbReference>
<accession>A0A0G1VGZ3</accession>
<dbReference type="InterPro" id="IPR036901">
    <property type="entry name" value="Asp/Orn_carbamoylTrfase_sf"/>
</dbReference>
<comment type="catalytic activity">
    <reaction evidence="6 7">
        <text>carbamoyl phosphate + L-aspartate = N-carbamoyl-L-aspartate + phosphate + H(+)</text>
        <dbReference type="Rhea" id="RHEA:20013"/>
        <dbReference type="ChEBI" id="CHEBI:15378"/>
        <dbReference type="ChEBI" id="CHEBI:29991"/>
        <dbReference type="ChEBI" id="CHEBI:32814"/>
        <dbReference type="ChEBI" id="CHEBI:43474"/>
        <dbReference type="ChEBI" id="CHEBI:58228"/>
        <dbReference type="EC" id="2.1.3.2"/>
    </reaction>
</comment>
<feature type="binding site" evidence="7">
    <location>
        <position position="130"/>
    </location>
    <ligand>
        <name>carbamoyl phosphate</name>
        <dbReference type="ChEBI" id="CHEBI:58228"/>
    </ligand>
</feature>
<evidence type="ECO:0000256" key="6">
    <source>
        <dbReference type="ARBA" id="ARBA00048859"/>
    </source>
</evidence>
<dbReference type="FunFam" id="3.40.50.1370:FF:000002">
    <property type="entry name" value="Aspartate carbamoyltransferase 2"/>
    <property type="match status" value="1"/>
</dbReference>
<evidence type="ECO:0000256" key="2">
    <source>
        <dbReference type="ARBA" id="ARBA00008896"/>
    </source>
</evidence>
<dbReference type="GO" id="GO:0016597">
    <property type="term" value="F:amino acid binding"/>
    <property type="evidence" value="ECO:0007669"/>
    <property type="project" value="InterPro"/>
</dbReference>
<feature type="binding site" evidence="7">
    <location>
        <position position="160"/>
    </location>
    <ligand>
        <name>L-aspartate</name>
        <dbReference type="ChEBI" id="CHEBI:29991"/>
    </ligand>
</feature>
<comment type="similarity">
    <text evidence="2 7">Belongs to the aspartate/ornithine carbamoyltransferase superfamily. ATCase family.</text>
</comment>
<dbReference type="Pfam" id="PF02729">
    <property type="entry name" value="OTCace_N"/>
    <property type="match status" value="1"/>
</dbReference>
<evidence type="ECO:0000313" key="11">
    <source>
        <dbReference type="Proteomes" id="UP000034589"/>
    </source>
</evidence>
<protein>
    <recommendedName>
        <fullName evidence="7">Aspartate carbamoyltransferase</fullName>
        <ecNumber evidence="7">2.1.3.2</ecNumber>
    </recommendedName>
    <alternativeName>
        <fullName evidence="7">Aspartate transcarbamylase</fullName>
        <shortName evidence="7">ATCase</shortName>
    </alternativeName>
</protein>
<feature type="binding site" evidence="7">
    <location>
        <position position="261"/>
    </location>
    <ligand>
        <name>carbamoyl phosphate</name>
        <dbReference type="ChEBI" id="CHEBI:58228"/>
    </ligand>
</feature>
<evidence type="ECO:0000313" key="10">
    <source>
        <dbReference type="EMBL" id="KKW05545.1"/>
    </source>
</evidence>
<dbReference type="GO" id="GO:0004070">
    <property type="term" value="F:aspartate carbamoyltransferase activity"/>
    <property type="evidence" value="ECO:0007669"/>
    <property type="project" value="UniProtKB-UniRule"/>
</dbReference>
<feature type="binding site" evidence="7">
    <location>
        <position position="262"/>
    </location>
    <ligand>
        <name>carbamoyl phosphate</name>
        <dbReference type="ChEBI" id="CHEBI:58228"/>
    </ligand>
</feature>
<dbReference type="PATRIC" id="fig|1618675.3.peg.655"/>
<feature type="binding site" evidence="7">
    <location>
        <position position="48"/>
    </location>
    <ligand>
        <name>carbamoyl phosphate</name>
        <dbReference type="ChEBI" id="CHEBI:58228"/>
    </ligand>
</feature>
<dbReference type="PRINTS" id="PR00101">
    <property type="entry name" value="ATCASE"/>
</dbReference>
<feature type="domain" description="Aspartate/ornithine carbamoyltransferase carbamoyl-P binding" evidence="9">
    <location>
        <begin position="2"/>
        <end position="139"/>
    </location>
</feature>
<feature type="binding site" evidence="7">
    <location>
        <position position="99"/>
    </location>
    <ligand>
        <name>carbamoyl phosphate</name>
        <dbReference type="ChEBI" id="CHEBI:58228"/>
    </ligand>
</feature>
<dbReference type="EMBL" id="LCPV01000057">
    <property type="protein sequence ID" value="KKW05545.1"/>
    <property type="molecule type" value="Genomic_DNA"/>
</dbReference>
<feature type="domain" description="Aspartate/ornithine carbamoyltransferase Asp/Orn-binding" evidence="8">
    <location>
        <begin position="147"/>
        <end position="296"/>
    </location>
</feature>
<dbReference type="NCBIfam" id="NF002032">
    <property type="entry name" value="PRK00856.1"/>
    <property type="match status" value="1"/>
</dbReference>
<dbReference type="GO" id="GO:0044205">
    <property type="term" value="P:'de novo' UMP biosynthetic process"/>
    <property type="evidence" value="ECO:0007669"/>
    <property type="project" value="UniProtKB-UniRule"/>
</dbReference>
<name>A0A0G1VGZ3_9BACT</name>
<keyword evidence="4 7" id="KW-0665">Pyrimidine biosynthesis</keyword>
<sequence length="312" mass="35138">MQHLIETQQFDREALNRVFEIATSYESKRDESLRGKILASLFFEPSTRTRLSFESAMLRLGGNVLSMENASESSSATKGETIEDTIRIVDNYSDAIVMRHPEAGAAARAATVSEVPIINGGDGAGQHPTQAFLDLYTIAREIGRTDDFHVAFVGDLKYGRAARSLAYLLGKYDKVRMTFVSAPALKMKDDIKEYLNESNVRFDETEDIKRAMEIADVVYQTRVQKERFPSQEEYLKFKGAYVIDRSMVDHMKKGAILIHPLPRAGEIAPEVDDSPHAVYFKQAGYGVLVRMALLKTLLGEGKKTIRAYRRRK</sequence>
<dbReference type="PRINTS" id="PR00100">
    <property type="entry name" value="AOTCASE"/>
</dbReference>
<dbReference type="Gene3D" id="3.40.50.1370">
    <property type="entry name" value="Aspartate/ornithine carbamoyltransferase"/>
    <property type="match status" value="2"/>
</dbReference>
<dbReference type="EC" id="2.1.3.2" evidence="7"/>
<dbReference type="PANTHER" id="PTHR45753">
    <property type="entry name" value="ORNITHINE CARBAMOYLTRANSFERASE, MITOCHONDRIAL"/>
    <property type="match status" value="1"/>
</dbReference>
<dbReference type="PANTHER" id="PTHR45753:SF6">
    <property type="entry name" value="ASPARTATE CARBAMOYLTRANSFERASE"/>
    <property type="match status" value="1"/>
</dbReference>
<comment type="caution">
    <text evidence="10">The sequence shown here is derived from an EMBL/GenBank/DDBJ whole genome shotgun (WGS) entry which is preliminary data.</text>
</comment>
<dbReference type="InterPro" id="IPR006130">
    <property type="entry name" value="Asp/Orn_carbamoylTrfase"/>
</dbReference>
<feature type="binding site" evidence="7">
    <location>
        <position position="49"/>
    </location>
    <ligand>
        <name>carbamoyl phosphate</name>
        <dbReference type="ChEBI" id="CHEBI:58228"/>
    </ligand>
</feature>
<dbReference type="PROSITE" id="PS00097">
    <property type="entry name" value="CARBAMOYLTRANSFERASE"/>
    <property type="match status" value="1"/>
</dbReference>
<dbReference type="Pfam" id="PF00185">
    <property type="entry name" value="OTCace"/>
    <property type="match status" value="1"/>
</dbReference>
<reference evidence="10 11" key="1">
    <citation type="journal article" date="2015" name="Nature">
        <title>rRNA introns, odd ribosomes, and small enigmatic genomes across a large radiation of phyla.</title>
        <authorList>
            <person name="Brown C.T."/>
            <person name="Hug L.A."/>
            <person name="Thomas B.C."/>
            <person name="Sharon I."/>
            <person name="Castelle C.J."/>
            <person name="Singh A."/>
            <person name="Wilkins M.J."/>
            <person name="Williams K.H."/>
            <person name="Banfield J.F."/>
        </authorList>
    </citation>
    <scope>NUCLEOTIDE SEQUENCE [LARGE SCALE GENOMIC DNA]</scope>
</reference>
<evidence type="ECO:0000259" key="9">
    <source>
        <dbReference type="Pfam" id="PF02729"/>
    </source>
</evidence>
<dbReference type="GO" id="GO:0006520">
    <property type="term" value="P:amino acid metabolic process"/>
    <property type="evidence" value="ECO:0007669"/>
    <property type="project" value="InterPro"/>
</dbReference>
<feature type="binding site" evidence="7">
    <location>
        <position position="222"/>
    </location>
    <ligand>
        <name>L-aspartate</name>
        <dbReference type="ChEBI" id="CHEBI:29991"/>
    </ligand>
</feature>
<dbReference type="InterPro" id="IPR006132">
    <property type="entry name" value="Asp/Orn_carbamoyltranf_P-bd"/>
</dbReference>
<proteinExistence type="inferred from homology"/>
<dbReference type="AlphaFoldDB" id="A0A0G1VGZ3"/>
<dbReference type="Proteomes" id="UP000034589">
    <property type="component" value="Unassembled WGS sequence"/>
</dbReference>
<evidence type="ECO:0000256" key="4">
    <source>
        <dbReference type="ARBA" id="ARBA00022975"/>
    </source>
</evidence>
<evidence type="ECO:0000256" key="7">
    <source>
        <dbReference type="HAMAP-Rule" id="MF_00001"/>
    </source>
</evidence>
<dbReference type="InterPro" id="IPR006131">
    <property type="entry name" value="Asp_carbamoyltransf_Asp/Orn-bd"/>
</dbReference>
<keyword evidence="3 7" id="KW-0808">Transferase</keyword>
<evidence type="ECO:0000256" key="1">
    <source>
        <dbReference type="ARBA" id="ARBA00004852"/>
    </source>
</evidence>
<dbReference type="GO" id="GO:0006207">
    <property type="term" value="P:'de novo' pyrimidine nucleobase biosynthetic process"/>
    <property type="evidence" value="ECO:0007669"/>
    <property type="project" value="InterPro"/>
</dbReference>
<comment type="pathway">
    <text evidence="1 7">Pyrimidine metabolism; UMP biosynthesis via de novo pathway; (S)-dihydroorotate from bicarbonate: step 2/3.</text>
</comment>
<evidence type="ECO:0000256" key="5">
    <source>
        <dbReference type="ARBA" id="ARBA00043884"/>
    </source>
</evidence>
<dbReference type="SUPFAM" id="SSF53671">
    <property type="entry name" value="Aspartate/ornithine carbamoyltransferase"/>
    <property type="match status" value="1"/>
</dbReference>
<dbReference type="HAMAP" id="MF_00001">
    <property type="entry name" value="Asp_carb_tr"/>
    <property type="match status" value="1"/>
</dbReference>
<dbReference type="UniPathway" id="UPA00070">
    <property type="reaction ID" value="UER00116"/>
</dbReference>
<evidence type="ECO:0000256" key="3">
    <source>
        <dbReference type="ARBA" id="ARBA00022679"/>
    </source>
</evidence>
<comment type="function">
    <text evidence="5 7">Catalyzes the condensation of carbamoyl phosphate and aspartate to form carbamoyl aspartate and inorganic phosphate, the committed step in the de novo pyrimidine nucleotide biosynthesis pathway.</text>
</comment>
<gene>
    <name evidence="7" type="primary">pyrB</name>
    <name evidence="10" type="ORF">UY39_C0057G0007</name>
</gene>
<organism evidence="10 11">
    <name type="scientific">Candidatus Kaiserbacteria bacterium GW2011_GWC2_49_12</name>
    <dbReference type="NCBI Taxonomy" id="1618675"/>
    <lineage>
        <taxon>Bacteria</taxon>
        <taxon>Candidatus Kaiseribacteriota</taxon>
    </lineage>
</organism>
<evidence type="ECO:0000259" key="8">
    <source>
        <dbReference type="Pfam" id="PF00185"/>
    </source>
</evidence>
<feature type="binding site" evidence="7">
    <location>
        <position position="127"/>
    </location>
    <ligand>
        <name>carbamoyl phosphate</name>
        <dbReference type="ChEBI" id="CHEBI:58228"/>
    </ligand>
</feature>
<dbReference type="FunFam" id="3.40.50.1370:FF:000001">
    <property type="entry name" value="Aspartate carbamoyltransferase"/>
    <property type="match status" value="1"/>
</dbReference>
<comment type="subunit">
    <text evidence="7">Heterododecamer (2C3:3R2) of six catalytic PyrB chains organized as two trimers (C3), and six regulatory PyrI chains organized as three dimers (R2).</text>
</comment>
<feature type="binding site" evidence="7">
    <location>
        <position position="78"/>
    </location>
    <ligand>
        <name>L-aspartate</name>
        <dbReference type="ChEBI" id="CHEBI:29991"/>
    </ligand>
</feature>
<dbReference type="NCBIfam" id="TIGR00670">
    <property type="entry name" value="asp_carb_tr"/>
    <property type="match status" value="1"/>
</dbReference>